<dbReference type="Proteomes" id="UP000018001">
    <property type="component" value="Unassembled WGS sequence"/>
</dbReference>
<feature type="region of interest" description="Disordered" evidence="1">
    <location>
        <begin position="203"/>
        <end position="222"/>
    </location>
</feature>
<protein>
    <submittedName>
        <fullName evidence="3">Uncharacterized protein</fullName>
    </submittedName>
</protein>
<sequence>MAANFTGSGAGSPPAAVATPAPVTTPTAAATSPTTADTSTSSTSTSSTSSTSESTSTSSTLPTSTSTSTSSSSSSTSSTSSTEPTTSSTSTKPSTTASPVVTTIVSTQTPTGGGAGGATTIVITSTASSDTQTQPTGSSTGTAAGSDATGSGATISNKHSGGLSPGGTIAVAVVVPVVSVALIILGLLFLWKKRKARKQAEEERRKEVEEYGFNPNNDPTLPPMGMASNYGEDDNSGYRGWGTTSNARKASTNLSSGAGIGLAMSEGDSGAGYHHAATPSDGTIQYSDDRPHSDDSVAALGAVPASNNRNPDIHRGPSNASSAYSAAQRSEGSEDSRIAGVPPAANYYDDNPYYNDVHAQQGPYGDNPYGGNPPVIRDVQARRNTRIENPSVFPKQGNAGIAQNF</sequence>
<feature type="region of interest" description="Disordered" evidence="1">
    <location>
        <begin position="1"/>
        <end position="100"/>
    </location>
</feature>
<feature type="compositionally biased region" description="Low complexity" evidence="1">
    <location>
        <begin position="127"/>
        <end position="156"/>
    </location>
</feature>
<feature type="transmembrane region" description="Helical" evidence="2">
    <location>
        <begin position="169"/>
        <end position="191"/>
    </location>
</feature>
<feature type="compositionally biased region" description="Polar residues" evidence="1">
    <location>
        <begin position="318"/>
        <end position="330"/>
    </location>
</feature>
<keyword evidence="4" id="KW-1185">Reference proteome</keyword>
<feature type="compositionally biased region" description="Low complexity" evidence="1">
    <location>
        <begin position="12"/>
        <end position="100"/>
    </location>
</feature>
<dbReference type="AlphaFoldDB" id="V5HZK5"/>
<proteinExistence type="predicted"/>
<dbReference type="HOGENOM" id="CLU_042190_1_0_1"/>
<feature type="region of interest" description="Disordered" evidence="1">
    <location>
        <begin position="269"/>
        <end position="353"/>
    </location>
</feature>
<dbReference type="OrthoDB" id="5411678at2759"/>
<gene>
    <name evidence="3" type="ORF">PVAR5_4118</name>
</gene>
<evidence type="ECO:0000313" key="3">
    <source>
        <dbReference type="EMBL" id="GAD95475.1"/>
    </source>
</evidence>
<keyword evidence="2" id="KW-0472">Membrane</keyword>
<feature type="compositionally biased region" description="Low complexity" evidence="1">
    <location>
        <begin position="342"/>
        <end position="353"/>
    </location>
</feature>
<dbReference type="eggNOG" id="ENOG502S35T">
    <property type="taxonomic scope" value="Eukaryota"/>
</dbReference>
<reference evidence="4" key="1">
    <citation type="journal article" date="2014" name="Genome Announc.">
        <title>Draft genome sequence of the formaldehyde-resistant fungus Byssochlamys spectabilis No. 5 (anamorph Paecilomyces variotii No. 5) (NBRC109023).</title>
        <authorList>
            <person name="Oka T."/>
            <person name="Ekino K."/>
            <person name="Fukuda K."/>
            <person name="Nomura Y."/>
        </authorList>
    </citation>
    <scope>NUCLEOTIDE SEQUENCE [LARGE SCALE GENOMIC DNA]</scope>
    <source>
        <strain evidence="4">No. 5 / NBRC 109023</strain>
    </source>
</reference>
<keyword evidence="2" id="KW-1133">Transmembrane helix</keyword>
<name>V5HZK5_BYSSN</name>
<keyword evidence="2" id="KW-0812">Transmembrane</keyword>
<organism evidence="3 4">
    <name type="scientific">Byssochlamys spectabilis (strain No. 5 / NBRC 109023)</name>
    <name type="common">Paecilomyces variotii</name>
    <dbReference type="NCBI Taxonomy" id="1356009"/>
    <lineage>
        <taxon>Eukaryota</taxon>
        <taxon>Fungi</taxon>
        <taxon>Dikarya</taxon>
        <taxon>Ascomycota</taxon>
        <taxon>Pezizomycotina</taxon>
        <taxon>Eurotiomycetes</taxon>
        <taxon>Eurotiomycetidae</taxon>
        <taxon>Eurotiales</taxon>
        <taxon>Thermoascaceae</taxon>
        <taxon>Paecilomyces</taxon>
    </lineage>
</organism>
<dbReference type="InParanoid" id="V5HZK5"/>
<feature type="region of interest" description="Disordered" evidence="1">
    <location>
        <begin position="127"/>
        <end position="159"/>
    </location>
</feature>
<evidence type="ECO:0000313" key="4">
    <source>
        <dbReference type="Proteomes" id="UP000018001"/>
    </source>
</evidence>
<comment type="caution">
    <text evidence="3">The sequence shown here is derived from an EMBL/GenBank/DDBJ whole genome shotgun (WGS) entry which is preliminary data.</text>
</comment>
<accession>V5HZK5</accession>
<evidence type="ECO:0000256" key="2">
    <source>
        <dbReference type="SAM" id="Phobius"/>
    </source>
</evidence>
<evidence type="ECO:0000256" key="1">
    <source>
        <dbReference type="SAM" id="MobiDB-lite"/>
    </source>
</evidence>
<dbReference type="EMBL" id="BAUL01000131">
    <property type="protein sequence ID" value="GAD95475.1"/>
    <property type="molecule type" value="Genomic_DNA"/>
</dbReference>